<dbReference type="KEGG" id="sjv:SJAV_25670"/>
<proteinExistence type="predicted"/>
<organism evidence="1">
    <name type="scientific">Sulfurisphaera javensis</name>
    <dbReference type="NCBI Taxonomy" id="2049879"/>
    <lineage>
        <taxon>Archaea</taxon>
        <taxon>Thermoproteota</taxon>
        <taxon>Thermoprotei</taxon>
        <taxon>Sulfolobales</taxon>
        <taxon>Sulfolobaceae</taxon>
        <taxon>Sulfurisphaera</taxon>
    </lineage>
</organism>
<dbReference type="EMBL" id="AP031322">
    <property type="protein sequence ID" value="BFH74623.1"/>
    <property type="molecule type" value="Genomic_DNA"/>
</dbReference>
<gene>
    <name evidence="1" type="ORF">SJAV_25670</name>
</gene>
<evidence type="ECO:0000313" key="1">
    <source>
        <dbReference type="EMBL" id="BFH74623.1"/>
    </source>
</evidence>
<sequence length="88" mass="10284">MITTISEQGLNDIIKKLDCNKCLQLNFETVNPIRLMSYLNTKVLVFILSSKNKDYIDIIFKNKDPMESLFVFISENLKENEFVICFNV</sequence>
<reference evidence="1" key="1">
    <citation type="submission" date="2024-03" db="EMBL/GenBank/DDBJ databases">
        <title>Complete genome sequence of Sulfurisphaera javensis strain KD-1.</title>
        <authorList>
            <person name="Sakai H."/>
            <person name="Nur N."/>
            <person name="Suwanto A."/>
            <person name="Kurosawa N."/>
        </authorList>
    </citation>
    <scope>NUCLEOTIDE SEQUENCE</scope>
    <source>
        <strain evidence="1">KD-1</strain>
    </source>
</reference>
<dbReference type="AlphaFoldDB" id="A0AAT9GUW9"/>
<protein>
    <submittedName>
        <fullName evidence="1">Uncharacterized protein</fullName>
    </submittedName>
</protein>
<accession>A0AAT9GUW9</accession>
<name>A0AAT9GUW9_9CREN</name>